<keyword evidence="5" id="KW-1133">Transmembrane helix</keyword>
<sequence length="143" mass="14543">MNTPSSGFSLIELMVVVAIIGILSSIALPAYSAYQARSKLAAGMAESAALRTLAEDTLNSGAVIGSEADLPGITRNSQHCIFTASFAADGAGRLACAIQNAPPSVSNATLVWARTAQGDWACSATAVSQAHLLPQGCPAQRAP</sequence>
<dbReference type="Pfam" id="PF00114">
    <property type="entry name" value="Pilin"/>
    <property type="match status" value="1"/>
</dbReference>
<dbReference type="RefSeq" id="WP_190417439.1">
    <property type="nucleotide sequence ID" value="NZ_JAAOCA010000003.1"/>
</dbReference>
<dbReference type="PROSITE" id="PS00409">
    <property type="entry name" value="PROKAR_NTER_METHYL"/>
    <property type="match status" value="1"/>
</dbReference>
<protein>
    <recommendedName>
        <fullName evidence="3">Pilin</fullName>
    </recommendedName>
</protein>
<dbReference type="PANTHER" id="PTHR30093">
    <property type="entry name" value="GENERAL SECRETION PATHWAY PROTEIN G"/>
    <property type="match status" value="1"/>
</dbReference>
<comment type="caution">
    <text evidence="6">The sequence shown here is derived from an EMBL/GenBank/DDBJ whole genome shotgun (WGS) entry which is preliminary data.</text>
</comment>
<keyword evidence="5" id="KW-0472">Membrane</keyword>
<evidence type="ECO:0000256" key="3">
    <source>
        <dbReference type="ARBA" id="ARBA00029638"/>
    </source>
</evidence>
<evidence type="ECO:0000256" key="2">
    <source>
        <dbReference type="ARBA" id="ARBA00022481"/>
    </source>
</evidence>
<reference evidence="6 7" key="1">
    <citation type="journal article" date="2020" name="Insects">
        <title>Bacteria Belonging to Pseudomonas typographi sp. nov. from the Bark Beetle Ips typographus Have Genomic Potential to Aid in the Host Ecology.</title>
        <authorList>
            <person name="Peral-Aranega E."/>
            <person name="Saati-Santamaria Z."/>
            <person name="Kolarik M."/>
            <person name="Rivas R."/>
            <person name="Garcia-Fraile P."/>
        </authorList>
    </citation>
    <scope>NUCLEOTIDE SEQUENCE [LARGE SCALE GENOMIC DNA]</scope>
    <source>
        <strain evidence="6 7">CA3A</strain>
    </source>
</reference>
<evidence type="ECO:0000313" key="6">
    <source>
        <dbReference type="EMBL" id="MBD1597793.1"/>
    </source>
</evidence>
<dbReference type="SUPFAM" id="SSF54523">
    <property type="entry name" value="Pili subunits"/>
    <property type="match status" value="1"/>
</dbReference>
<gene>
    <name evidence="6" type="ORF">HAQ05_03565</name>
</gene>
<evidence type="ECO:0000256" key="1">
    <source>
        <dbReference type="ARBA" id="ARBA00005233"/>
    </source>
</evidence>
<dbReference type="Gene3D" id="3.30.700.10">
    <property type="entry name" value="Glycoprotein, Type 4 Pilin"/>
    <property type="match status" value="1"/>
</dbReference>
<dbReference type="Proteomes" id="UP000805841">
    <property type="component" value="Unassembled WGS sequence"/>
</dbReference>
<keyword evidence="4" id="KW-0281">Fimbrium</keyword>
<name>A0ABR7YX67_9PSED</name>
<evidence type="ECO:0000256" key="4">
    <source>
        <dbReference type="RuleBase" id="RU000389"/>
    </source>
</evidence>
<organism evidence="6 7">
    <name type="scientific">Pseudomonas typographi</name>
    <dbReference type="NCBI Taxonomy" id="2715964"/>
    <lineage>
        <taxon>Bacteria</taxon>
        <taxon>Pseudomonadati</taxon>
        <taxon>Pseudomonadota</taxon>
        <taxon>Gammaproteobacteria</taxon>
        <taxon>Pseudomonadales</taxon>
        <taxon>Pseudomonadaceae</taxon>
        <taxon>Pseudomonas</taxon>
    </lineage>
</organism>
<dbReference type="InterPro" id="IPR045584">
    <property type="entry name" value="Pilin-like"/>
</dbReference>
<evidence type="ECO:0000313" key="7">
    <source>
        <dbReference type="Proteomes" id="UP000805841"/>
    </source>
</evidence>
<keyword evidence="2" id="KW-0488">Methylation</keyword>
<evidence type="ECO:0000256" key="5">
    <source>
        <dbReference type="SAM" id="Phobius"/>
    </source>
</evidence>
<dbReference type="NCBIfam" id="TIGR02532">
    <property type="entry name" value="IV_pilin_GFxxxE"/>
    <property type="match status" value="1"/>
</dbReference>
<dbReference type="InterPro" id="IPR001082">
    <property type="entry name" value="Pilin"/>
</dbReference>
<dbReference type="PANTHER" id="PTHR30093:SF34">
    <property type="entry name" value="PREPILIN PEPTIDASE-DEPENDENT PROTEIN D"/>
    <property type="match status" value="1"/>
</dbReference>
<keyword evidence="7" id="KW-1185">Reference proteome</keyword>
<dbReference type="Pfam" id="PF07963">
    <property type="entry name" value="N_methyl"/>
    <property type="match status" value="1"/>
</dbReference>
<comment type="similarity">
    <text evidence="1 4">Belongs to the N-Me-Phe pilin family.</text>
</comment>
<proteinExistence type="inferred from homology"/>
<feature type="transmembrane region" description="Helical" evidence="5">
    <location>
        <begin position="6"/>
        <end position="31"/>
    </location>
</feature>
<dbReference type="EMBL" id="JAAOCA010000003">
    <property type="protein sequence ID" value="MBD1597793.1"/>
    <property type="molecule type" value="Genomic_DNA"/>
</dbReference>
<accession>A0ABR7YX67</accession>
<dbReference type="InterPro" id="IPR012902">
    <property type="entry name" value="N_methyl_site"/>
</dbReference>
<keyword evidence="5" id="KW-0812">Transmembrane</keyword>